<reference evidence="2" key="1">
    <citation type="submission" date="2015-06" db="UniProtKB">
        <authorList>
            <consortium name="EnsemblPlants"/>
        </authorList>
    </citation>
    <scope>IDENTIFICATION</scope>
</reference>
<protein>
    <submittedName>
        <fullName evidence="2">7-ethoxycoumarin O-deethylase</fullName>
    </submittedName>
</protein>
<dbReference type="InterPro" id="IPR036396">
    <property type="entry name" value="Cyt_P450_sf"/>
</dbReference>
<dbReference type="Gene3D" id="1.10.630.10">
    <property type="entry name" value="Cytochrome P450"/>
    <property type="match status" value="1"/>
</dbReference>
<accession>M8C0A3</accession>
<dbReference type="PANTHER" id="PTHR47950:SF48">
    <property type="entry name" value="CYTOCHROME P450 FAMILY PROTEIN, EXPRESSED"/>
    <property type="match status" value="1"/>
</dbReference>
<organism evidence="2">
    <name type="scientific">Aegilops tauschii</name>
    <name type="common">Tausch's goatgrass</name>
    <name type="synonym">Aegilops squarrosa</name>
    <dbReference type="NCBI Taxonomy" id="37682"/>
    <lineage>
        <taxon>Eukaryota</taxon>
        <taxon>Viridiplantae</taxon>
        <taxon>Streptophyta</taxon>
        <taxon>Embryophyta</taxon>
        <taxon>Tracheophyta</taxon>
        <taxon>Spermatophyta</taxon>
        <taxon>Magnoliopsida</taxon>
        <taxon>Liliopsida</taxon>
        <taxon>Poales</taxon>
        <taxon>Poaceae</taxon>
        <taxon>BOP clade</taxon>
        <taxon>Pooideae</taxon>
        <taxon>Triticodae</taxon>
        <taxon>Triticeae</taxon>
        <taxon>Triticinae</taxon>
        <taxon>Aegilops</taxon>
    </lineage>
</organism>
<dbReference type="GO" id="GO:0005506">
    <property type="term" value="F:iron ion binding"/>
    <property type="evidence" value="ECO:0007669"/>
    <property type="project" value="InterPro"/>
</dbReference>
<evidence type="ECO:0000313" key="2">
    <source>
        <dbReference type="EnsemblPlants" id="EMT08618"/>
    </source>
</evidence>
<proteinExistence type="inferred from homology"/>
<dbReference type="AlphaFoldDB" id="M8C0A3"/>
<dbReference type="EnsemblPlants" id="EMT08618">
    <property type="protein sequence ID" value="EMT08618"/>
    <property type="gene ID" value="F775_22098"/>
</dbReference>
<comment type="similarity">
    <text evidence="1">Belongs to the cytochrome P450 family.</text>
</comment>
<dbReference type="GO" id="GO:0004497">
    <property type="term" value="F:monooxygenase activity"/>
    <property type="evidence" value="ECO:0007669"/>
    <property type="project" value="InterPro"/>
</dbReference>
<dbReference type="SUPFAM" id="SSF48264">
    <property type="entry name" value="Cytochrome P450"/>
    <property type="match status" value="1"/>
</dbReference>
<dbReference type="GO" id="GO:0016705">
    <property type="term" value="F:oxidoreductase activity, acting on paired donors, with incorporation or reduction of molecular oxygen"/>
    <property type="evidence" value="ECO:0007669"/>
    <property type="project" value="InterPro"/>
</dbReference>
<dbReference type="GO" id="GO:0020037">
    <property type="term" value="F:heme binding"/>
    <property type="evidence" value="ECO:0007669"/>
    <property type="project" value="InterPro"/>
</dbReference>
<name>M8C0A3_AEGTA</name>
<evidence type="ECO:0000256" key="1">
    <source>
        <dbReference type="ARBA" id="ARBA00010617"/>
    </source>
</evidence>
<sequence length="136" mass="15223">MDHVARLARDGKPVNVGRVAFTTSLNLLSRTIFSHDLTNLDDDNRSGEFQEVVTGIMDEAVGTPNVSDFFPMLAPADLQGTRRRLARLFARLHVVFDAEFKWSLPIELERDGIDMEDKFGLTLTKVVPLRIVATPV</sequence>
<dbReference type="PANTHER" id="PTHR47950">
    <property type="entry name" value="CYTOCHROME P450, FAMILY 76, SUBFAMILY C, POLYPEPTIDE 5-RELATED"/>
    <property type="match status" value="1"/>
</dbReference>